<accession>A0A0F9TC61</accession>
<dbReference type="EMBL" id="LAZR01000256">
    <property type="protein sequence ID" value="KKN78815.1"/>
    <property type="molecule type" value="Genomic_DNA"/>
</dbReference>
<proteinExistence type="predicted"/>
<sequence length="72" mass="8683">MKCKDCKYFQWYSSWTYEKEGVHNADTCDYGFCHRYPPTHHNSNDKNPETEMAKEHSAVWPDDWCGEFKEKD</sequence>
<gene>
    <name evidence="1" type="ORF">LCGC14_0345870</name>
</gene>
<protein>
    <submittedName>
        <fullName evidence="1">Uncharacterized protein</fullName>
    </submittedName>
</protein>
<comment type="caution">
    <text evidence="1">The sequence shown here is derived from an EMBL/GenBank/DDBJ whole genome shotgun (WGS) entry which is preliminary data.</text>
</comment>
<organism evidence="1">
    <name type="scientific">marine sediment metagenome</name>
    <dbReference type="NCBI Taxonomy" id="412755"/>
    <lineage>
        <taxon>unclassified sequences</taxon>
        <taxon>metagenomes</taxon>
        <taxon>ecological metagenomes</taxon>
    </lineage>
</organism>
<dbReference type="AlphaFoldDB" id="A0A0F9TC61"/>
<reference evidence="1" key="1">
    <citation type="journal article" date="2015" name="Nature">
        <title>Complex archaea that bridge the gap between prokaryotes and eukaryotes.</title>
        <authorList>
            <person name="Spang A."/>
            <person name="Saw J.H."/>
            <person name="Jorgensen S.L."/>
            <person name="Zaremba-Niedzwiedzka K."/>
            <person name="Martijn J."/>
            <person name="Lind A.E."/>
            <person name="van Eijk R."/>
            <person name="Schleper C."/>
            <person name="Guy L."/>
            <person name="Ettema T.J."/>
        </authorList>
    </citation>
    <scope>NUCLEOTIDE SEQUENCE</scope>
</reference>
<evidence type="ECO:0000313" key="1">
    <source>
        <dbReference type="EMBL" id="KKN78815.1"/>
    </source>
</evidence>
<name>A0A0F9TC61_9ZZZZ</name>